<accession>A0A060T0K8</accession>
<name>A0A060T0K8_BLAAD</name>
<protein>
    <submittedName>
        <fullName evidence="2">ARAD1C17006p</fullName>
    </submittedName>
</protein>
<dbReference type="Pfam" id="PF20977">
    <property type="entry name" value="GatF"/>
    <property type="match status" value="1"/>
</dbReference>
<evidence type="ECO:0000313" key="2">
    <source>
        <dbReference type="EMBL" id="CDP34635.1"/>
    </source>
</evidence>
<evidence type="ECO:0000256" key="1">
    <source>
        <dbReference type="SAM" id="MobiDB-lite"/>
    </source>
</evidence>
<dbReference type="AlphaFoldDB" id="A0A060T0K8"/>
<organism evidence="2">
    <name type="scientific">Blastobotrys adeninivorans</name>
    <name type="common">Yeast</name>
    <name type="synonym">Arxula adeninivorans</name>
    <dbReference type="NCBI Taxonomy" id="409370"/>
    <lineage>
        <taxon>Eukaryota</taxon>
        <taxon>Fungi</taxon>
        <taxon>Dikarya</taxon>
        <taxon>Ascomycota</taxon>
        <taxon>Saccharomycotina</taxon>
        <taxon>Dipodascomycetes</taxon>
        <taxon>Dipodascales</taxon>
        <taxon>Trichomonascaceae</taxon>
        <taxon>Blastobotrys</taxon>
    </lineage>
</organism>
<feature type="region of interest" description="Disordered" evidence="1">
    <location>
        <begin position="102"/>
        <end position="124"/>
    </location>
</feature>
<reference evidence="2" key="2">
    <citation type="submission" date="2014-06" db="EMBL/GenBank/DDBJ databases">
        <title>The complete genome of Blastobotrys (Arxula) adeninivorans LS3 - a yeast of biotechnological interest.</title>
        <authorList>
            <person name="Kunze G."/>
            <person name="Gaillardin C."/>
            <person name="Czernicka M."/>
            <person name="Durrens P."/>
            <person name="Martin T."/>
            <person name="Boer E."/>
            <person name="Gabaldon T."/>
            <person name="Cruz J."/>
            <person name="Talla E."/>
            <person name="Marck C."/>
            <person name="Goffeau A."/>
            <person name="Barbe V."/>
            <person name="Baret P."/>
            <person name="Baronian K."/>
            <person name="Beier S."/>
            <person name="Bleykasten C."/>
            <person name="Bode R."/>
            <person name="Casaregola S."/>
            <person name="Despons L."/>
            <person name="Fairhead C."/>
            <person name="Giersberg M."/>
            <person name="Gierski P."/>
            <person name="Hahnel U."/>
            <person name="Hartmann A."/>
            <person name="Jankowska D."/>
            <person name="Jubin C."/>
            <person name="Jung P."/>
            <person name="Lafontaine I."/>
            <person name="Leh-Louis V."/>
            <person name="Lemaire M."/>
            <person name="Marcet-Houben M."/>
            <person name="Mascher M."/>
            <person name="Morel G."/>
            <person name="Richard G.-F."/>
            <person name="Riechen J."/>
            <person name="Sacerdot C."/>
            <person name="Sarkar A."/>
            <person name="Savel G."/>
            <person name="Schacherer J."/>
            <person name="Sherman D."/>
            <person name="Straub M.-L."/>
            <person name="Stein N."/>
            <person name="Thierry A."/>
            <person name="Trautwein-Schult A."/>
            <person name="Westhof E."/>
            <person name="Worch S."/>
            <person name="Dujon B."/>
            <person name="Souciet J.-L."/>
            <person name="Wincker P."/>
            <person name="Scholz U."/>
            <person name="Neuveglise N."/>
        </authorList>
    </citation>
    <scope>NUCLEOTIDE SEQUENCE</scope>
    <source>
        <strain evidence="2">LS3</strain>
    </source>
</reference>
<dbReference type="EMBL" id="HG937693">
    <property type="protein sequence ID" value="CDP34635.1"/>
    <property type="molecule type" value="Genomic_DNA"/>
</dbReference>
<sequence length="148" mass="16523">MTVGRLTGTVLKSKDQIAQVISNPTWNVLDLYKTAPSQEVPAPDASLVEKLLKQCGLRPSDYSPERQRKLMKELATQLIFVEHVSAVNTDGVEPLIQIGGGPDTEFSLDKAHENDQAQETKDNWNPTMLAQQRSGDFYVLNEGLRRED</sequence>
<proteinExistence type="predicted"/>
<gene>
    <name evidence="2" type="ORF">GNLVRS02_ARAD1C17006g</name>
</gene>
<reference evidence="2" key="1">
    <citation type="submission" date="2014-02" db="EMBL/GenBank/DDBJ databases">
        <authorList>
            <person name="Genoscope - CEA"/>
        </authorList>
    </citation>
    <scope>NUCLEOTIDE SEQUENCE</scope>
    <source>
        <strain evidence="2">LS3</strain>
    </source>
</reference>
<feature type="compositionally biased region" description="Basic and acidic residues" evidence="1">
    <location>
        <begin position="107"/>
        <end position="122"/>
    </location>
</feature>